<feature type="transmembrane region" description="Helical" evidence="8">
    <location>
        <begin position="155"/>
        <end position="174"/>
    </location>
</feature>
<comment type="subcellular location">
    <subcellularLocation>
        <location evidence="1">Membrane</location>
        <topology evidence="1">Multi-pass membrane protein</topology>
    </subcellularLocation>
</comment>
<feature type="transmembrane region" description="Helical" evidence="8">
    <location>
        <begin position="300"/>
        <end position="322"/>
    </location>
</feature>
<evidence type="ECO:0000313" key="10">
    <source>
        <dbReference type="Proteomes" id="UP000887575"/>
    </source>
</evidence>
<evidence type="ECO:0000256" key="4">
    <source>
        <dbReference type="ARBA" id="ARBA00022989"/>
    </source>
</evidence>
<dbReference type="InterPro" id="IPR002153">
    <property type="entry name" value="TRPC_channel"/>
</dbReference>
<dbReference type="GO" id="GO:0015279">
    <property type="term" value="F:store-operated calcium channel activity"/>
    <property type="evidence" value="ECO:0007669"/>
    <property type="project" value="TreeGrafter"/>
</dbReference>
<evidence type="ECO:0000256" key="5">
    <source>
        <dbReference type="ARBA" id="ARBA00023065"/>
    </source>
</evidence>
<feature type="transmembrane region" description="Helical" evidence="8">
    <location>
        <begin position="186"/>
        <end position="206"/>
    </location>
</feature>
<evidence type="ECO:0000313" key="11">
    <source>
        <dbReference type="WBParaSite" id="MBELARI_LOCUS21514"/>
    </source>
</evidence>
<evidence type="ECO:0000256" key="6">
    <source>
        <dbReference type="ARBA" id="ARBA00023136"/>
    </source>
</evidence>
<dbReference type="GO" id="GO:0070679">
    <property type="term" value="F:inositol 1,4,5 trisphosphate binding"/>
    <property type="evidence" value="ECO:0007669"/>
    <property type="project" value="TreeGrafter"/>
</dbReference>
<proteinExistence type="predicted"/>
<protein>
    <submittedName>
        <fullName evidence="11">Ion transport domain-containing protein</fullName>
    </submittedName>
</protein>
<keyword evidence="6 8" id="KW-0472">Membrane</keyword>
<evidence type="ECO:0000256" key="2">
    <source>
        <dbReference type="ARBA" id="ARBA00022448"/>
    </source>
</evidence>
<feature type="domain" description="Ion transport" evidence="9">
    <location>
        <begin position="230"/>
        <end position="461"/>
    </location>
</feature>
<evidence type="ECO:0000256" key="1">
    <source>
        <dbReference type="ARBA" id="ARBA00004141"/>
    </source>
</evidence>
<keyword evidence="2" id="KW-0813">Transport</keyword>
<reference evidence="11" key="1">
    <citation type="submission" date="2024-02" db="UniProtKB">
        <authorList>
            <consortium name="WormBaseParasite"/>
        </authorList>
    </citation>
    <scope>IDENTIFICATION</scope>
</reference>
<dbReference type="AlphaFoldDB" id="A0AAF3F4N9"/>
<keyword evidence="3 8" id="KW-0812">Transmembrane</keyword>
<keyword evidence="4 8" id="KW-1133">Transmembrane helix</keyword>
<feature type="transmembrane region" description="Helical" evidence="8">
    <location>
        <begin position="218"/>
        <end position="243"/>
    </location>
</feature>
<feature type="transmembrane region" description="Helical" evidence="8">
    <location>
        <begin position="342"/>
        <end position="364"/>
    </location>
</feature>
<accession>A0AAF3F4N9</accession>
<evidence type="ECO:0000259" key="9">
    <source>
        <dbReference type="Pfam" id="PF00520"/>
    </source>
</evidence>
<dbReference type="Proteomes" id="UP000887575">
    <property type="component" value="Unassembled WGS sequence"/>
</dbReference>
<sequence length="524" mass="61596">MEAVHGFTPPHNPKCSCKTCFSNRLDLEYQNKRLQAYEQTTSIEYIRATFERPFRAAVDHCADLKKASESTNVHRKRYADLYKGMCSILQKMMKSQEVNINNFLDVQETINHEPHILRKLLEQENMEVITHFKMQHWLSQRWEASFADYFSLVRWLILCLAWFFPPMFSVFGAFELDFAKALRVRWNSHLSSHFCFFILLLLRLFWDERGTSLRAARFNDTFVVELTLGLFVMSHLIILMVRLSHRGIKSFMKDWWNWVEMCIVINGINFFVASSNIALQNQNALPMNVNRRHIPSTDHVYMCEFSLSLMILLMVVRFAYFVQMTYRFGRLIVAVSQCAKEYLRSLLVLFIFFMGYAFAIYGVLHPFATKPEDRRHDLTKNNGFQVYTDDFLDTAANLYWNLLSLVDEGYGQIHAGFTGPNQTPVQPFLSILFSKFLMVSFYVFIVVALLNVILTLMIMQAESYKTMGDENWAFARTRIIIDYFNYEMAAPPPFTCIILLLTTIRMITTLVKRILRTRKMRFKN</sequence>
<keyword evidence="5" id="KW-0406">Ion transport</keyword>
<dbReference type="PANTHER" id="PTHR10117">
    <property type="entry name" value="TRANSIENT RECEPTOR POTENTIAL CHANNEL"/>
    <property type="match status" value="1"/>
</dbReference>
<evidence type="ECO:0000256" key="7">
    <source>
        <dbReference type="ARBA" id="ARBA00023303"/>
    </source>
</evidence>
<keyword evidence="10" id="KW-1185">Reference proteome</keyword>
<feature type="transmembrane region" description="Helical" evidence="8">
    <location>
        <begin position="436"/>
        <end position="459"/>
    </location>
</feature>
<dbReference type="Pfam" id="PF00520">
    <property type="entry name" value="Ion_trans"/>
    <property type="match status" value="1"/>
</dbReference>
<keyword evidence="7" id="KW-0407">Ion channel</keyword>
<dbReference type="GO" id="GO:0051480">
    <property type="term" value="P:regulation of cytosolic calcium ion concentration"/>
    <property type="evidence" value="ECO:0007669"/>
    <property type="project" value="TreeGrafter"/>
</dbReference>
<dbReference type="WBParaSite" id="MBELARI_LOCUS21514">
    <property type="protein sequence ID" value="MBELARI_LOCUS21514"/>
    <property type="gene ID" value="MBELARI_LOCUS21514"/>
</dbReference>
<evidence type="ECO:0000256" key="8">
    <source>
        <dbReference type="SAM" id="Phobius"/>
    </source>
</evidence>
<dbReference type="PANTHER" id="PTHR10117:SF54">
    <property type="entry name" value="TRANSIENT RECEPTOR POTENTIAL-GAMMA PROTEIN"/>
    <property type="match status" value="1"/>
</dbReference>
<dbReference type="GO" id="GO:0005886">
    <property type="term" value="C:plasma membrane"/>
    <property type="evidence" value="ECO:0007669"/>
    <property type="project" value="TreeGrafter"/>
</dbReference>
<dbReference type="GO" id="GO:0034703">
    <property type="term" value="C:cation channel complex"/>
    <property type="evidence" value="ECO:0007669"/>
    <property type="project" value="TreeGrafter"/>
</dbReference>
<dbReference type="InterPro" id="IPR005821">
    <property type="entry name" value="Ion_trans_dom"/>
</dbReference>
<name>A0AAF3F4N9_9BILA</name>
<organism evidence="10 11">
    <name type="scientific">Mesorhabditis belari</name>
    <dbReference type="NCBI Taxonomy" id="2138241"/>
    <lineage>
        <taxon>Eukaryota</taxon>
        <taxon>Metazoa</taxon>
        <taxon>Ecdysozoa</taxon>
        <taxon>Nematoda</taxon>
        <taxon>Chromadorea</taxon>
        <taxon>Rhabditida</taxon>
        <taxon>Rhabditina</taxon>
        <taxon>Rhabditomorpha</taxon>
        <taxon>Rhabditoidea</taxon>
        <taxon>Rhabditidae</taxon>
        <taxon>Mesorhabditinae</taxon>
        <taxon>Mesorhabditis</taxon>
    </lineage>
</organism>
<evidence type="ECO:0000256" key="3">
    <source>
        <dbReference type="ARBA" id="ARBA00022692"/>
    </source>
</evidence>
<feature type="transmembrane region" description="Helical" evidence="8">
    <location>
        <begin position="255"/>
        <end position="279"/>
    </location>
</feature>